<evidence type="ECO:0000256" key="1">
    <source>
        <dbReference type="SAM" id="MobiDB-lite"/>
    </source>
</evidence>
<dbReference type="AlphaFoldDB" id="A0A8T0W8D9"/>
<reference evidence="3" key="1">
    <citation type="submission" date="2020-05" db="EMBL/GenBank/DDBJ databases">
        <title>WGS assembly of Panicum virgatum.</title>
        <authorList>
            <person name="Lovell J.T."/>
            <person name="Jenkins J."/>
            <person name="Shu S."/>
            <person name="Juenger T.E."/>
            <person name="Schmutz J."/>
        </authorList>
    </citation>
    <scope>NUCLEOTIDE SEQUENCE</scope>
    <source>
        <strain evidence="3">AP13</strain>
    </source>
</reference>
<comment type="caution">
    <text evidence="3">The sequence shown here is derived from an EMBL/GenBank/DDBJ whole genome shotgun (WGS) entry which is preliminary data.</text>
</comment>
<evidence type="ECO:0000256" key="2">
    <source>
        <dbReference type="SAM" id="SignalP"/>
    </source>
</evidence>
<keyword evidence="2" id="KW-0732">Signal</keyword>
<name>A0A8T0W8D9_PANVG</name>
<accession>A0A8T0W8D9</accession>
<keyword evidence="4" id="KW-1185">Reference proteome</keyword>
<evidence type="ECO:0000313" key="4">
    <source>
        <dbReference type="Proteomes" id="UP000823388"/>
    </source>
</evidence>
<protein>
    <submittedName>
        <fullName evidence="3">Uncharacterized protein</fullName>
    </submittedName>
</protein>
<dbReference type="Proteomes" id="UP000823388">
    <property type="component" value="Chromosome 2K"/>
</dbReference>
<feature type="chain" id="PRO_5035861578" evidence="2">
    <location>
        <begin position="21"/>
        <end position="120"/>
    </location>
</feature>
<proteinExistence type="predicted"/>
<evidence type="ECO:0000313" key="3">
    <source>
        <dbReference type="EMBL" id="KAG2640903.1"/>
    </source>
</evidence>
<feature type="signal peptide" evidence="2">
    <location>
        <begin position="1"/>
        <end position="20"/>
    </location>
</feature>
<sequence>MSSSPLLSLPLLPCLPPCSAAGLHLCSGRPPPALSLPPAAAHHRRCRPWHQSPPTPTPRYQATAPSRSAGEQPACRSDHRRPGRRESEREEEEMGRLNPAAWTRRHSSPGRNRLDPAAAD</sequence>
<gene>
    <name evidence="3" type="ORF">PVAP13_2KG126844</name>
</gene>
<dbReference type="EMBL" id="CM029039">
    <property type="protein sequence ID" value="KAG2640903.1"/>
    <property type="molecule type" value="Genomic_DNA"/>
</dbReference>
<organism evidence="3 4">
    <name type="scientific">Panicum virgatum</name>
    <name type="common">Blackwell switchgrass</name>
    <dbReference type="NCBI Taxonomy" id="38727"/>
    <lineage>
        <taxon>Eukaryota</taxon>
        <taxon>Viridiplantae</taxon>
        <taxon>Streptophyta</taxon>
        <taxon>Embryophyta</taxon>
        <taxon>Tracheophyta</taxon>
        <taxon>Spermatophyta</taxon>
        <taxon>Magnoliopsida</taxon>
        <taxon>Liliopsida</taxon>
        <taxon>Poales</taxon>
        <taxon>Poaceae</taxon>
        <taxon>PACMAD clade</taxon>
        <taxon>Panicoideae</taxon>
        <taxon>Panicodae</taxon>
        <taxon>Paniceae</taxon>
        <taxon>Panicinae</taxon>
        <taxon>Panicum</taxon>
        <taxon>Panicum sect. Hiantes</taxon>
    </lineage>
</organism>
<feature type="region of interest" description="Disordered" evidence="1">
    <location>
        <begin position="26"/>
        <end position="120"/>
    </location>
</feature>